<accession>A0A919JHG8</accession>
<proteinExistence type="predicted"/>
<protein>
    <submittedName>
        <fullName evidence="2">Uncharacterized protein</fullName>
    </submittedName>
</protein>
<feature type="region of interest" description="Disordered" evidence="1">
    <location>
        <begin position="104"/>
        <end position="125"/>
    </location>
</feature>
<gene>
    <name evidence="2" type="ORF">Ani05nite_29840</name>
</gene>
<dbReference type="RefSeq" id="WP_239129974.1">
    <property type="nucleotide sequence ID" value="NZ_BAAAYJ010000072.1"/>
</dbReference>
<evidence type="ECO:0000313" key="2">
    <source>
        <dbReference type="EMBL" id="GIE49450.1"/>
    </source>
</evidence>
<reference evidence="2" key="1">
    <citation type="submission" date="2021-01" db="EMBL/GenBank/DDBJ databases">
        <title>Whole genome shotgun sequence of Actinoplanes nipponensis NBRC 14063.</title>
        <authorList>
            <person name="Komaki H."/>
            <person name="Tamura T."/>
        </authorList>
    </citation>
    <scope>NUCLEOTIDE SEQUENCE</scope>
    <source>
        <strain evidence="2">NBRC 14063</strain>
    </source>
</reference>
<dbReference type="AlphaFoldDB" id="A0A919JHG8"/>
<evidence type="ECO:0000313" key="3">
    <source>
        <dbReference type="Proteomes" id="UP000647172"/>
    </source>
</evidence>
<keyword evidence="3" id="KW-1185">Reference proteome</keyword>
<evidence type="ECO:0000256" key="1">
    <source>
        <dbReference type="SAM" id="MobiDB-lite"/>
    </source>
</evidence>
<comment type="caution">
    <text evidence="2">The sequence shown here is derived from an EMBL/GenBank/DDBJ whole genome shotgun (WGS) entry which is preliminary data.</text>
</comment>
<dbReference type="Proteomes" id="UP000647172">
    <property type="component" value="Unassembled WGS sequence"/>
</dbReference>
<dbReference type="EMBL" id="BOMQ01000035">
    <property type="protein sequence ID" value="GIE49450.1"/>
    <property type="molecule type" value="Genomic_DNA"/>
</dbReference>
<name>A0A919JHG8_9ACTN</name>
<organism evidence="2 3">
    <name type="scientific">Actinoplanes nipponensis</name>
    <dbReference type="NCBI Taxonomy" id="135950"/>
    <lineage>
        <taxon>Bacteria</taxon>
        <taxon>Bacillati</taxon>
        <taxon>Actinomycetota</taxon>
        <taxon>Actinomycetes</taxon>
        <taxon>Micromonosporales</taxon>
        <taxon>Micromonosporaceae</taxon>
        <taxon>Actinoplanes</taxon>
    </lineage>
</organism>
<sequence length="125" mass="13163">MPTPPSADVLAALREFVARLDELDPEAPLVGELTLGLAGATERLPLRAPVARALTEALRGYHDPRDRGRCAHCAGPLDDDFVCRSCGIVNGLFGRTVAAFATPAEGEEEARGIAGVDRPDGTLND</sequence>